<dbReference type="Proteomes" id="UP000184693">
    <property type="component" value="Unassembled WGS sequence"/>
</dbReference>
<dbReference type="OrthoDB" id="7584337at2"/>
<dbReference type="PANTHER" id="PTHR30055">
    <property type="entry name" value="HTH-TYPE TRANSCRIPTIONAL REGULATOR RUTR"/>
    <property type="match status" value="1"/>
</dbReference>
<protein>
    <submittedName>
        <fullName evidence="7">Transcriptional regulator, TetR family</fullName>
    </submittedName>
</protein>
<proteinExistence type="predicted"/>
<evidence type="ECO:0000256" key="5">
    <source>
        <dbReference type="SAM" id="MobiDB-lite"/>
    </source>
</evidence>
<keyword evidence="1" id="KW-0805">Transcription regulation</keyword>
<dbReference type="SUPFAM" id="SSF46689">
    <property type="entry name" value="Homeodomain-like"/>
    <property type="match status" value="1"/>
</dbReference>
<feature type="compositionally biased region" description="Basic and acidic residues" evidence="5">
    <location>
        <begin position="1"/>
        <end position="16"/>
    </location>
</feature>
<evidence type="ECO:0000313" key="7">
    <source>
        <dbReference type="EMBL" id="SIO48466.1"/>
    </source>
</evidence>
<feature type="region of interest" description="Disordered" evidence="5">
    <location>
        <begin position="1"/>
        <end position="23"/>
    </location>
</feature>
<dbReference type="PROSITE" id="PS50977">
    <property type="entry name" value="HTH_TETR_2"/>
    <property type="match status" value="1"/>
</dbReference>
<feature type="domain" description="HTH tetR-type" evidence="6">
    <location>
        <begin position="28"/>
        <end position="88"/>
    </location>
</feature>
<dbReference type="GO" id="GO:0000976">
    <property type="term" value="F:transcription cis-regulatory region binding"/>
    <property type="evidence" value="ECO:0007669"/>
    <property type="project" value="TreeGrafter"/>
</dbReference>
<evidence type="ECO:0000256" key="1">
    <source>
        <dbReference type="ARBA" id="ARBA00023015"/>
    </source>
</evidence>
<dbReference type="Pfam" id="PF14246">
    <property type="entry name" value="TetR_C_7"/>
    <property type="match status" value="1"/>
</dbReference>
<dbReference type="InterPro" id="IPR001647">
    <property type="entry name" value="HTH_TetR"/>
</dbReference>
<dbReference type="Gene3D" id="1.10.357.10">
    <property type="entry name" value="Tetracycline Repressor, domain 2"/>
    <property type="match status" value="1"/>
</dbReference>
<feature type="DNA-binding region" description="H-T-H motif" evidence="4">
    <location>
        <begin position="51"/>
        <end position="70"/>
    </location>
</feature>
<sequence length="222" mass="25630">MERQEKEVEITKEKPSARRGRPKVIGETQRRQSIVTAAHEAFVELGFARTTTAVVATKAKVSKRSIYEVFRDKTELFAAVVGANQHLILDLPRPQDETLPILETLIKIFRLDIDDEAERAREAILNLIVRESVQFPELSDYLYEHKIIRSREKLIEWLQREAERGRMTIADPLLCAGMLMDIVFGALLPRRRLLQAVDRARRTQDIKKRLEIFLRGIGFDAP</sequence>
<dbReference type="InterPro" id="IPR036271">
    <property type="entry name" value="Tet_transcr_reg_TetR-rel_C_sf"/>
</dbReference>
<dbReference type="SUPFAM" id="SSF48498">
    <property type="entry name" value="Tetracyclin repressor-like, C-terminal domain"/>
    <property type="match status" value="1"/>
</dbReference>
<dbReference type="PRINTS" id="PR00455">
    <property type="entry name" value="HTHTETR"/>
</dbReference>
<dbReference type="Pfam" id="PF00440">
    <property type="entry name" value="TetR_N"/>
    <property type="match status" value="1"/>
</dbReference>
<dbReference type="InterPro" id="IPR009057">
    <property type="entry name" value="Homeodomain-like_sf"/>
</dbReference>
<reference evidence="7 8" key="1">
    <citation type="submission" date="2016-11" db="EMBL/GenBank/DDBJ databases">
        <authorList>
            <person name="Jaros S."/>
            <person name="Januszkiewicz K."/>
            <person name="Wedrychowicz H."/>
        </authorList>
    </citation>
    <scope>NUCLEOTIDE SEQUENCE [LARGE SCALE GENOMIC DNA]</scope>
    <source>
        <strain evidence="7 8">GAS86</strain>
    </source>
</reference>
<dbReference type="PANTHER" id="PTHR30055:SF234">
    <property type="entry name" value="HTH-TYPE TRANSCRIPTIONAL REGULATOR BETI"/>
    <property type="match status" value="1"/>
</dbReference>
<dbReference type="InterPro" id="IPR050109">
    <property type="entry name" value="HTH-type_TetR-like_transc_reg"/>
</dbReference>
<keyword evidence="2 4" id="KW-0238">DNA-binding</keyword>
<dbReference type="EMBL" id="FSRM01000002">
    <property type="protein sequence ID" value="SIO48466.1"/>
    <property type="molecule type" value="Genomic_DNA"/>
</dbReference>
<dbReference type="AlphaFoldDB" id="A0A1N6JWS1"/>
<dbReference type="InterPro" id="IPR039536">
    <property type="entry name" value="TetR_C_Proteobacteria"/>
</dbReference>
<dbReference type="GO" id="GO:0003700">
    <property type="term" value="F:DNA-binding transcription factor activity"/>
    <property type="evidence" value="ECO:0007669"/>
    <property type="project" value="TreeGrafter"/>
</dbReference>
<evidence type="ECO:0000256" key="2">
    <source>
        <dbReference type="ARBA" id="ARBA00023125"/>
    </source>
</evidence>
<organism evidence="7 8">
    <name type="scientific">Paraburkholderia phenazinium</name>
    <dbReference type="NCBI Taxonomy" id="60549"/>
    <lineage>
        <taxon>Bacteria</taxon>
        <taxon>Pseudomonadati</taxon>
        <taxon>Pseudomonadota</taxon>
        <taxon>Betaproteobacteria</taxon>
        <taxon>Burkholderiales</taxon>
        <taxon>Burkholderiaceae</taxon>
        <taxon>Paraburkholderia</taxon>
    </lineage>
</organism>
<keyword evidence="3" id="KW-0804">Transcription</keyword>
<accession>A0A1N6JWS1</accession>
<evidence type="ECO:0000256" key="3">
    <source>
        <dbReference type="ARBA" id="ARBA00023163"/>
    </source>
</evidence>
<evidence type="ECO:0000313" key="8">
    <source>
        <dbReference type="Proteomes" id="UP000184693"/>
    </source>
</evidence>
<name>A0A1N6JWS1_9BURK</name>
<evidence type="ECO:0000259" key="6">
    <source>
        <dbReference type="PROSITE" id="PS50977"/>
    </source>
</evidence>
<gene>
    <name evidence="7" type="ORF">SAMN05444168_5206</name>
</gene>
<evidence type="ECO:0000256" key="4">
    <source>
        <dbReference type="PROSITE-ProRule" id="PRU00335"/>
    </source>
</evidence>